<name>A0ACC0I300_9ERIC</name>
<sequence>MGRIPVAAVVTQVLFSDKLSLLPVVQPISALDITKKFSKELKLSSESTVSLTSVIAFERGNSEGDDSNELAIGCETIVSPTFVIAFKEGVANNSIFSMSGELSSSGTLDFQNRDDGSEPFSDVIQSLTGLALGSSSDSHEHSHEILGTVGSSGTLEFLDSFDNTRELLGNSTSQRVSNGCKDSLDLSDSNQLDWVSSESVLSLDHPSSQVSSPRIKDGNNAPACDVRRTPAITFRDIESDDADFDEESSRSELEVFRAKREPEVKARKGACYRCLKGNKFAQKEVCIVCDAKYCSNCVLRAMGSMPEGRKCVTCIGYPIDESKKGNLGKCSRMLKRLLNDLEIRQILKAEKFCEVNKLPPEYVFVNGQKPYKIISAHLNVGGPIKADASNGNTQVFINGREITKVELRMLQLAGVQCAGNPHFCVNEDGSYQEGEQKNARGYIWGKVGTKLVCAVISLPVPSKSANPCGEQVNNLVSRAVPNYTEQRTLQKLLSIGYSEFGTSTIFKQGIGHILPQATTSGSLPNLQLPPLLAETAKAQFSLDYSDHLALVRAYEGWKEAGRDVTGYEYCWKNFLSAQSMRAINAL</sequence>
<dbReference type="Proteomes" id="UP001060215">
    <property type="component" value="Chromosome 2"/>
</dbReference>
<proteinExistence type="predicted"/>
<reference evidence="1 2" key="1">
    <citation type="journal article" date="2022" name="Plant J.">
        <title>Chromosome-level genome of Camellia lanceoleosa provides a valuable resource for understanding genome evolution and self-incompatibility.</title>
        <authorList>
            <person name="Gong W."/>
            <person name="Xiao S."/>
            <person name="Wang L."/>
            <person name="Liao Z."/>
            <person name="Chang Y."/>
            <person name="Mo W."/>
            <person name="Hu G."/>
            <person name="Li W."/>
            <person name="Zhao G."/>
            <person name="Zhu H."/>
            <person name="Hu X."/>
            <person name="Ji K."/>
            <person name="Xiang X."/>
            <person name="Song Q."/>
            <person name="Yuan D."/>
            <person name="Jin S."/>
            <person name="Zhang L."/>
        </authorList>
    </citation>
    <scope>NUCLEOTIDE SEQUENCE [LARGE SCALE GENOMIC DNA]</scope>
    <source>
        <strain evidence="1">SQ_2022a</strain>
    </source>
</reference>
<dbReference type="EMBL" id="CM045759">
    <property type="protein sequence ID" value="KAI8020252.1"/>
    <property type="molecule type" value="Genomic_DNA"/>
</dbReference>
<protein>
    <submittedName>
        <fullName evidence="1">Extra-large guanine nucleotide-binding protein 1</fullName>
    </submittedName>
</protein>
<accession>A0ACC0I300</accession>
<organism evidence="1 2">
    <name type="scientific">Camellia lanceoleosa</name>
    <dbReference type="NCBI Taxonomy" id="1840588"/>
    <lineage>
        <taxon>Eukaryota</taxon>
        <taxon>Viridiplantae</taxon>
        <taxon>Streptophyta</taxon>
        <taxon>Embryophyta</taxon>
        <taxon>Tracheophyta</taxon>
        <taxon>Spermatophyta</taxon>
        <taxon>Magnoliopsida</taxon>
        <taxon>eudicotyledons</taxon>
        <taxon>Gunneridae</taxon>
        <taxon>Pentapetalae</taxon>
        <taxon>asterids</taxon>
        <taxon>Ericales</taxon>
        <taxon>Theaceae</taxon>
        <taxon>Camellia</taxon>
    </lineage>
</organism>
<keyword evidence="2" id="KW-1185">Reference proteome</keyword>
<evidence type="ECO:0000313" key="1">
    <source>
        <dbReference type="EMBL" id="KAI8020252.1"/>
    </source>
</evidence>
<comment type="caution">
    <text evidence="1">The sequence shown here is derived from an EMBL/GenBank/DDBJ whole genome shotgun (WGS) entry which is preliminary data.</text>
</comment>
<gene>
    <name evidence="1" type="ORF">LOK49_LG04G00818</name>
</gene>
<evidence type="ECO:0000313" key="2">
    <source>
        <dbReference type="Proteomes" id="UP001060215"/>
    </source>
</evidence>